<dbReference type="GO" id="GO:1990904">
    <property type="term" value="C:ribonucleoprotein complex"/>
    <property type="evidence" value="ECO:0007669"/>
    <property type="project" value="UniProtKB-KW"/>
</dbReference>
<dbReference type="GO" id="GO:0005737">
    <property type="term" value="C:cytoplasm"/>
    <property type="evidence" value="ECO:0007669"/>
    <property type="project" value="UniProtKB-ARBA"/>
</dbReference>
<keyword evidence="3" id="KW-0687">Ribonucleoprotein</keyword>
<dbReference type="Proteomes" id="UP000316726">
    <property type="component" value="Chromosome 2"/>
</dbReference>
<dbReference type="InterPro" id="IPR001705">
    <property type="entry name" value="Ribosomal_bL33"/>
</dbReference>
<evidence type="ECO:0000313" key="6">
    <source>
        <dbReference type="Proteomes" id="UP000316726"/>
    </source>
</evidence>
<comment type="similarity">
    <text evidence="1">Belongs to the bacterial ribosomal protein bL33 family.</text>
</comment>
<dbReference type="InterPro" id="IPR038584">
    <property type="entry name" value="Ribosomal_bL33_sf"/>
</dbReference>
<organism evidence="5 6">
    <name type="scientific">Chloropicon primus</name>
    <dbReference type="NCBI Taxonomy" id="1764295"/>
    <lineage>
        <taxon>Eukaryota</taxon>
        <taxon>Viridiplantae</taxon>
        <taxon>Chlorophyta</taxon>
        <taxon>Chloropicophyceae</taxon>
        <taxon>Chloropicales</taxon>
        <taxon>Chloropicaceae</taxon>
        <taxon>Chloropicon</taxon>
    </lineage>
</organism>
<dbReference type="GO" id="GO:0003735">
    <property type="term" value="F:structural constituent of ribosome"/>
    <property type="evidence" value="ECO:0007669"/>
    <property type="project" value="InterPro"/>
</dbReference>
<sequence>MNVGSMQSRLARPAVRRTAVAPTRQVTCMAKKGKQVRVVITLECTEQKGSGVPGMSRYNTTKNRRNNPDRMEMMKYNKFLKKHTLHREIKK</sequence>
<dbReference type="HAMAP" id="MF_00294">
    <property type="entry name" value="Ribosomal_bL33"/>
    <property type="match status" value="1"/>
</dbReference>
<dbReference type="PANTHER" id="PTHR43168">
    <property type="entry name" value="50S RIBOSOMAL PROTEIN L33, CHLOROPLASTIC"/>
    <property type="match status" value="1"/>
</dbReference>
<dbReference type="NCBIfam" id="TIGR01023">
    <property type="entry name" value="rpmG_bact"/>
    <property type="match status" value="1"/>
</dbReference>
<protein>
    <submittedName>
        <fullName evidence="5">Ribosomal protein L33</fullName>
    </submittedName>
</protein>
<name>A0A5B8MFY3_9CHLO</name>
<evidence type="ECO:0000313" key="5">
    <source>
        <dbReference type="EMBL" id="QDZ18575.1"/>
    </source>
</evidence>
<keyword evidence="6" id="KW-1185">Reference proteome</keyword>
<dbReference type="Pfam" id="PF00471">
    <property type="entry name" value="Ribosomal_L33"/>
    <property type="match status" value="1"/>
</dbReference>
<dbReference type="GO" id="GO:0006412">
    <property type="term" value="P:translation"/>
    <property type="evidence" value="ECO:0007669"/>
    <property type="project" value="InterPro"/>
</dbReference>
<dbReference type="InterPro" id="IPR011332">
    <property type="entry name" value="Ribosomal_zn-bd"/>
</dbReference>
<dbReference type="NCBIfam" id="NF001860">
    <property type="entry name" value="PRK00595.1"/>
    <property type="match status" value="1"/>
</dbReference>
<dbReference type="Gene3D" id="2.20.28.120">
    <property type="entry name" value="Ribosomal protein L33"/>
    <property type="match status" value="1"/>
</dbReference>
<dbReference type="GO" id="GO:0005840">
    <property type="term" value="C:ribosome"/>
    <property type="evidence" value="ECO:0007669"/>
    <property type="project" value="UniProtKB-KW"/>
</dbReference>
<accession>A0A5B8MFY3</accession>
<dbReference type="NCBIfam" id="NF001764">
    <property type="entry name" value="PRK00504.1"/>
    <property type="match status" value="1"/>
</dbReference>
<feature type="region of interest" description="Disordered" evidence="4">
    <location>
        <begin position="48"/>
        <end position="68"/>
    </location>
</feature>
<dbReference type="SUPFAM" id="SSF57829">
    <property type="entry name" value="Zn-binding ribosomal proteins"/>
    <property type="match status" value="1"/>
</dbReference>
<dbReference type="AlphaFoldDB" id="A0A5B8MFY3"/>
<evidence type="ECO:0000256" key="3">
    <source>
        <dbReference type="ARBA" id="ARBA00023274"/>
    </source>
</evidence>
<feature type="compositionally biased region" description="Low complexity" evidence="4">
    <location>
        <begin position="11"/>
        <end position="20"/>
    </location>
</feature>
<gene>
    <name evidence="5" type="ORF">A3770_02p10930</name>
</gene>
<evidence type="ECO:0000256" key="1">
    <source>
        <dbReference type="ARBA" id="ARBA00007596"/>
    </source>
</evidence>
<proteinExistence type="inferred from homology"/>
<dbReference type="EMBL" id="CP031035">
    <property type="protein sequence ID" value="QDZ18575.1"/>
    <property type="molecule type" value="Genomic_DNA"/>
</dbReference>
<dbReference type="STRING" id="1764295.A0A5B8MFY3"/>
<feature type="region of interest" description="Disordered" evidence="4">
    <location>
        <begin position="1"/>
        <end position="20"/>
    </location>
</feature>
<dbReference type="PANTHER" id="PTHR43168:SF2">
    <property type="entry name" value="LARGE RIBOSOMAL SUBUNIT PROTEIN BL33C"/>
    <property type="match status" value="1"/>
</dbReference>
<evidence type="ECO:0000256" key="2">
    <source>
        <dbReference type="ARBA" id="ARBA00022980"/>
    </source>
</evidence>
<reference evidence="5 6" key="1">
    <citation type="submission" date="2018-07" db="EMBL/GenBank/DDBJ databases">
        <title>The complete nuclear genome of the prasinophyte Chloropicon primus (CCMP1205).</title>
        <authorList>
            <person name="Pombert J.-F."/>
            <person name="Otis C."/>
            <person name="Turmel M."/>
            <person name="Lemieux C."/>
        </authorList>
    </citation>
    <scope>NUCLEOTIDE SEQUENCE [LARGE SCALE GENOMIC DNA]</scope>
    <source>
        <strain evidence="5 6">CCMP1205</strain>
    </source>
</reference>
<evidence type="ECO:0000256" key="4">
    <source>
        <dbReference type="SAM" id="MobiDB-lite"/>
    </source>
</evidence>
<dbReference type="OrthoDB" id="361870at2759"/>
<keyword evidence="2 5" id="KW-0689">Ribosomal protein</keyword>